<dbReference type="PROSITE" id="PS50111">
    <property type="entry name" value="CHEMOTAXIS_TRANSDUC_2"/>
    <property type="match status" value="1"/>
</dbReference>
<dbReference type="PANTHER" id="PTHR32089">
    <property type="entry name" value="METHYL-ACCEPTING CHEMOTAXIS PROTEIN MCPB"/>
    <property type="match status" value="1"/>
</dbReference>
<proteinExistence type="predicted"/>
<dbReference type="Gene3D" id="1.10.287.950">
    <property type="entry name" value="Methyl-accepting chemotaxis protein"/>
    <property type="match status" value="1"/>
</dbReference>
<dbReference type="SUPFAM" id="SSF58104">
    <property type="entry name" value="Methyl-accepting chemotaxis protein (MCP) signaling domain"/>
    <property type="match status" value="1"/>
</dbReference>
<accession>K2GVL4</accession>
<gene>
    <name evidence="4" type="ORF">ACD_3C00218G0001</name>
</gene>
<dbReference type="EMBL" id="AMFJ01000492">
    <property type="protein sequence ID" value="EKE27370.1"/>
    <property type="molecule type" value="Genomic_DNA"/>
</dbReference>
<evidence type="ECO:0000256" key="2">
    <source>
        <dbReference type="PROSITE-ProRule" id="PRU00284"/>
    </source>
</evidence>
<dbReference type="GO" id="GO:0007165">
    <property type="term" value="P:signal transduction"/>
    <property type="evidence" value="ECO:0007669"/>
    <property type="project" value="UniProtKB-KW"/>
</dbReference>
<evidence type="ECO:0000256" key="1">
    <source>
        <dbReference type="ARBA" id="ARBA00023224"/>
    </source>
</evidence>
<organism evidence="4">
    <name type="scientific">uncultured bacterium</name>
    <name type="common">gcode 4</name>
    <dbReference type="NCBI Taxonomy" id="1234023"/>
    <lineage>
        <taxon>Bacteria</taxon>
        <taxon>environmental samples</taxon>
    </lineage>
</organism>
<dbReference type="SMART" id="SM00283">
    <property type="entry name" value="MA"/>
    <property type="match status" value="1"/>
</dbReference>
<comment type="caution">
    <text evidence="4">The sequence shown here is derived from an EMBL/GenBank/DDBJ whole genome shotgun (WGS) entry which is preliminary data.</text>
</comment>
<dbReference type="PANTHER" id="PTHR32089:SF112">
    <property type="entry name" value="LYSOZYME-LIKE PROTEIN-RELATED"/>
    <property type="match status" value="1"/>
</dbReference>
<dbReference type="GO" id="GO:0016020">
    <property type="term" value="C:membrane"/>
    <property type="evidence" value="ECO:0007669"/>
    <property type="project" value="InterPro"/>
</dbReference>
<dbReference type="InterPro" id="IPR004089">
    <property type="entry name" value="MCPsignal_dom"/>
</dbReference>
<dbReference type="AlphaFoldDB" id="K2GVL4"/>
<keyword evidence="1 2" id="KW-0807">Transducer</keyword>
<reference evidence="4" key="1">
    <citation type="journal article" date="2012" name="Science">
        <title>Fermentation, hydrogen, and sulfur metabolism in multiple uncultivated bacterial phyla.</title>
        <authorList>
            <person name="Wrighton K.C."/>
            <person name="Thomas B.C."/>
            <person name="Sharon I."/>
            <person name="Miller C.S."/>
            <person name="Castelle C.J."/>
            <person name="VerBerkmoes N.C."/>
            <person name="Wilkins M.J."/>
            <person name="Hettich R.L."/>
            <person name="Lipton M.S."/>
            <person name="Williams K.H."/>
            <person name="Long P.E."/>
            <person name="Banfield J.F."/>
        </authorList>
    </citation>
    <scope>NUCLEOTIDE SEQUENCE [LARGE SCALE GENOMIC DNA]</scope>
</reference>
<dbReference type="Pfam" id="PF00015">
    <property type="entry name" value="MCPsignal"/>
    <property type="match status" value="1"/>
</dbReference>
<evidence type="ECO:0000259" key="3">
    <source>
        <dbReference type="PROSITE" id="PS50111"/>
    </source>
</evidence>
<protein>
    <recommendedName>
        <fullName evidence="3">Methyl-accepting transducer domain-containing protein</fullName>
    </recommendedName>
</protein>
<name>K2GVL4_9BACT</name>
<feature type="domain" description="Methyl-accepting transducer" evidence="3">
    <location>
        <begin position="1"/>
        <end position="118"/>
    </location>
</feature>
<sequence>MALNAAIEAARAGEAGRGFAVVADEIRKLAEQTSSETDKIKGIIENIQQEVRVVKSANGKVTVSVHEGISISETVKQSINDILEKAKSSLEHIKAVSLTAQEQIEATEEITKAVSDIAHNSVEIEHLINDSYDSFGKIAASLSNNTSDLDDLTAEMEKLAEEIKFFKI</sequence>
<evidence type="ECO:0000313" key="4">
    <source>
        <dbReference type="EMBL" id="EKE27370.1"/>
    </source>
</evidence>